<dbReference type="Proteomes" id="UP000184485">
    <property type="component" value="Unassembled WGS sequence"/>
</dbReference>
<accession>A0A1M5CZU2</accession>
<organism evidence="1 2">
    <name type="scientific">Kaistia soli DSM 19436</name>
    <dbReference type="NCBI Taxonomy" id="1122133"/>
    <lineage>
        <taxon>Bacteria</taxon>
        <taxon>Pseudomonadati</taxon>
        <taxon>Pseudomonadota</taxon>
        <taxon>Alphaproteobacteria</taxon>
        <taxon>Hyphomicrobiales</taxon>
        <taxon>Kaistiaceae</taxon>
        <taxon>Kaistia</taxon>
    </lineage>
</organism>
<dbReference type="STRING" id="1122133.SAMN02745157_2517"/>
<name>A0A1M5CZU2_9HYPH</name>
<gene>
    <name evidence="1" type="ORF">SAMN02745157_2517</name>
</gene>
<sequence>MSNVIPFPQVDRLVIETGVSSRDDDPDQVGQRLFWLEYQPASGGHLIAWMGTSLAGARRAAGEWAADGVTISDRTGMP</sequence>
<protein>
    <submittedName>
        <fullName evidence="1">Uncharacterized protein</fullName>
    </submittedName>
</protein>
<dbReference type="AlphaFoldDB" id="A0A1M5CZU2"/>
<evidence type="ECO:0000313" key="1">
    <source>
        <dbReference type="EMBL" id="SHF60239.1"/>
    </source>
</evidence>
<dbReference type="RefSeq" id="WP_073053202.1">
    <property type="nucleotide sequence ID" value="NZ_FQUP01000002.1"/>
</dbReference>
<evidence type="ECO:0000313" key="2">
    <source>
        <dbReference type="Proteomes" id="UP000184485"/>
    </source>
</evidence>
<dbReference type="EMBL" id="FQUP01000002">
    <property type="protein sequence ID" value="SHF60239.1"/>
    <property type="molecule type" value="Genomic_DNA"/>
</dbReference>
<keyword evidence="2" id="KW-1185">Reference proteome</keyword>
<reference evidence="1 2" key="1">
    <citation type="submission" date="2016-11" db="EMBL/GenBank/DDBJ databases">
        <authorList>
            <person name="Jaros S."/>
            <person name="Januszkiewicz K."/>
            <person name="Wedrychowicz H."/>
        </authorList>
    </citation>
    <scope>NUCLEOTIDE SEQUENCE [LARGE SCALE GENOMIC DNA]</scope>
    <source>
        <strain evidence="1 2">DSM 19436</strain>
    </source>
</reference>
<proteinExistence type="predicted"/>